<keyword evidence="3 6" id="KW-1133">Transmembrane helix</keyword>
<evidence type="ECO:0000256" key="6">
    <source>
        <dbReference type="SAM" id="Phobius"/>
    </source>
</evidence>
<comment type="caution">
    <text evidence="7">The sequence shown here is derived from an EMBL/GenBank/DDBJ whole genome shotgun (WGS) entry which is preliminary data.</text>
</comment>
<proteinExistence type="predicted"/>
<feature type="transmembrane region" description="Helical" evidence="6">
    <location>
        <begin position="368"/>
        <end position="386"/>
    </location>
</feature>
<dbReference type="Gene3D" id="1.20.1250.20">
    <property type="entry name" value="MFS general substrate transporter like domains"/>
    <property type="match status" value="1"/>
</dbReference>
<keyword evidence="2 6" id="KW-0812">Transmembrane</keyword>
<dbReference type="PANTHER" id="PTHR23501">
    <property type="entry name" value="MAJOR FACILITATOR SUPERFAMILY"/>
    <property type="match status" value="1"/>
</dbReference>
<dbReference type="EMBL" id="LCWV01000002">
    <property type="protein sequence ID" value="PWI75459.1"/>
    <property type="molecule type" value="Genomic_DNA"/>
</dbReference>
<dbReference type="PANTHER" id="PTHR23501:SF67">
    <property type="entry name" value="MFS MULTIDRUG EFFLUX TRANSPORTER (EUROFUNG)"/>
    <property type="match status" value="1"/>
</dbReference>
<dbReference type="GO" id="GO:0000329">
    <property type="term" value="C:fungal-type vacuole membrane"/>
    <property type="evidence" value="ECO:0007669"/>
    <property type="project" value="TreeGrafter"/>
</dbReference>
<dbReference type="AlphaFoldDB" id="A0A2U3ELS1"/>
<feature type="transmembrane region" description="Helical" evidence="6">
    <location>
        <begin position="504"/>
        <end position="527"/>
    </location>
</feature>
<keyword evidence="4 6" id="KW-0472">Membrane</keyword>
<feature type="transmembrane region" description="Helical" evidence="6">
    <location>
        <begin position="627"/>
        <end position="653"/>
    </location>
</feature>
<feature type="compositionally biased region" description="Polar residues" evidence="5">
    <location>
        <begin position="190"/>
        <end position="201"/>
    </location>
</feature>
<evidence type="ECO:0000256" key="1">
    <source>
        <dbReference type="ARBA" id="ARBA00004141"/>
    </source>
</evidence>
<dbReference type="GO" id="GO:0015174">
    <property type="term" value="F:basic amino acid transmembrane transporter activity"/>
    <property type="evidence" value="ECO:0007669"/>
    <property type="project" value="TreeGrafter"/>
</dbReference>
<evidence type="ECO:0000256" key="2">
    <source>
        <dbReference type="ARBA" id="ARBA00022692"/>
    </source>
</evidence>
<sequence>MVMHVGTAATTLRTTISCSAYDMSWKEGATGCSTTPLQGVVLRTTAETRNGRSVFYQKHGAIHRYSGMPDHMHGPDSKGTANESTSFKAAITKKQTGRCFQSGSDLSSRNGPPLVPDVQQLLVPPADPRGTGLLHQELDGVIRLYRSQDRSWTPLPLSLQIFDEGSTRRRDHAMPTWTRRETGDRDERPNSTLRNSQGGNQVSQWHVSQAVLGHFLAGPRHPVHWLLRHDHNGFIASCHHVLLWSCPPRIMAVDFFLANIDRMSAVRWPTLRRRGTQTAVHRVSGAFHCCDGMVRCRGVDCEPHLGEGAVRHRCREFDDAGQHRYHGHNTNRVGAAMNLALEHAITRATPADLGTNARKRGLYQPYTNIVYGGGCALGAALGGVMAETLGWRWEFGVQVPFLLLCIGISSVVIPDGMGLRGPSKGAWNAIKEFDGRGSVLLATATTALILGLSLGGNTLPWSHPAVVALLAAFAVCIPTFLWVESRCANPVVPLNLLFKPPRSNLLFANFIAAMLTHSILFNMPLFYQAVLLTSASSSGLRLMVPSMVASVVSAVTGPSIAWSRRLKWPLVSGVTCYVCGTLCLCFLHRDVPSTLSIVALVPFAVGQGFLFPGTFIAMLATSEQSELAVATTTLLLWRSLGMVVGIAGSSVVVQNALLHYLDVFVQGGGKSRVISQVRASVEAVALLESPYREQAIHSYESALRVTFVGCAVMAAAAALLISPIKLPRLGAK</sequence>
<organism evidence="7 8">
    <name type="scientific">Purpureocillium lilacinum</name>
    <name type="common">Paecilomyces lilacinus</name>
    <dbReference type="NCBI Taxonomy" id="33203"/>
    <lineage>
        <taxon>Eukaryota</taxon>
        <taxon>Fungi</taxon>
        <taxon>Dikarya</taxon>
        <taxon>Ascomycota</taxon>
        <taxon>Pezizomycotina</taxon>
        <taxon>Sordariomycetes</taxon>
        <taxon>Hypocreomycetidae</taxon>
        <taxon>Hypocreales</taxon>
        <taxon>Ophiocordycipitaceae</taxon>
        <taxon>Purpureocillium</taxon>
    </lineage>
</organism>
<feature type="transmembrane region" description="Helical" evidence="6">
    <location>
        <begin position="595"/>
        <end position="620"/>
    </location>
</feature>
<feature type="transmembrane region" description="Helical" evidence="6">
    <location>
        <begin position="568"/>
        <end position="589"/>
    </location>
</feature>
<dbReference type="Proteomes" id="UP000245956">
    <property type="component" value="Unassembled WGS sequence"/>
</dbReference>
<dbReference type="InterPro" id="IPR036259">
    <property type="entry name" value="MFS_trans_sf"/>
</dbReference>
<name>A0A2U3ELS1_PURLI</name>
<gene>
    <name evidence="7" type="ORF">PCL_06117</name>
</gene>
<accession>A0A2U3ELS1</accession>
<reference evidence="7 8" key="1">
    <citation type="journal article" date="2016" name="Front. Microbiol.">
        <title>Genome and transcriptome sequences reveal the specific parasitism of the nematophagous Purpureocillium lilacinum 36-1.</title>
        <authorList>
            <person name="Xie J."/>
            <person name="Li S."/>
            <person name="Mo C."/>
            <person name="Xiao X."/>
            <person name="Peng D."/>
            <person name="Wang G."/>
            <person name="Xiao Y."/>
        </authorList>
    </citation>
    <scope>NUCLEOTIDE SEQUENCE [LARGE SCALE GENOMIC DNA]</scope>
    <source>
        <strain evidence="7 8">36-1</strain>
    </source>
</reference>
<evidence type="ECO:0008006" key="9">
    <source>
        <dbReference type="Google" id="ProtNLM"/>
    </source>
</evidence>
<feature type="transmembrane region" description="Helical" evidence="6">
    <location>
        <begin position="398"/>
        <end position="417"/>
    </location>
</feature>
<evidence type="ECO:0000313" key="8">
    <source>
        <dbReference type="Proteomes" id="UP000245956"/>
    </source>
</evidence>
<feature type="region of interest" description="Disordered" evidence="5">
    <location>
        <begin position="170"/>
        <end position="201"/>
    </location>
</feature>
<dbReference type="SUPFAM" id="SSF103473">
    <property type="entry name" value="MFS general substrate transporter"/>
    <property type="match status" value="1"/>
</dbReference>
<feature type="transmembrane region" description="Helical" evidence="6">
    <location>
        <begin position="702"/>
        <end position="722"/>
    </location>
</feature>
<evidence type="ECO:0000313" key="7">
    <source>
        <dbReference type="EMBL" id="PWI75459.1"/>
    </source>
</evidence>
<evidence type="ECO:0000256" key="5">
    <source>
        <dbReference type="SAM" id="MobiDB-lite"/>
    </source>
</evidence>
<dbReference type="Pfam" id="PF07690">
    <property type="entry name" value="MFS_1"/>
    <property type="match status" value="1"/>
</dbReference>
<feature type="transmembrane region" description="Helical" evidence="6">
    <location>
        <begin position="539"/>
        <end position="561"/>
    </location>
</feature>
<feature type="compositionally biased region" description="Basic and acidic residues" evidence="5">
    <location>
        <begin position="178"/>
        <end position="189"/>
    </location>
</feature>
<evidence type="ECO:0000256" key="4">
    <source>
        <dbReference type="ARBA" id="ARBA00023136"/>
    </source>
</evidence>
<protein>
    <recommendedName>
        <fullName evidence="9">Major facilitator superfamily (MFS) profile domain-containing protein</fullName>
    </recommendedName>
</protein>
<dbReference type="InterPro" id="IPR011701">
    <property type="entry name" value="MFS"/>
</dbReference>
<evidence type="ECO:0000256" key="3">
    <source>
        <dbReference type="ARBA" id="ARBA00022989"/>
    </source>
</evidence>
<feature type="transmembrane region" description="Helical" evidence="6">
    <location>
        <begin position="461"/>
        <end position="483"/>
    </location>
</feature>
<comment type="subcellular location">
    <subcellularLocation>
        <location evidence="1">Membrane</location>
        <topology evidence="1">Multi-pass membrane protein</topology>
    </subcellularLocation>
</comment>
<feature type="transmembrane region" description="Helical" evidence="6">
    <location>
        <begin position="438"/>
        <end position="455"/>
    </location>
</feature>